<evidence type="ECO:0000313" key="3">
    <source>
        <dbReference type="EMBL" id="CAL1292415.1"/>
    </source>
</evidence>
<evidence type="ECO:0000313" key="4">
    <source>
        <dbReference type="Proteomes" id="UP001497382"/>
    </source>
</evidence>
<dbReference type="Gene3D" id="2.20.25.10">
    <property type="match status" value="1"/>
</dbReference>
<dbReference type="Pfam" id="PF03966">
    <property type="entry name" value="Trm112p"/>
    <property type="match status" value="1"/>
</dbReference>
<evidence type="ECO:0000256" key="2">
    <source>
        <dbReference type="ARBA" id="ARBA00040939"/>
    </source>
</evidence>
<accession>A0AAV2B953</accession>
<dbReference type="AlphaFoldDB" id="A0AAV2B953"/>
<reference evidence="3 4" key="1">
    <citation type="submission" date="2024-04" db="EMBL/GenBank/DDBJ databases">
        <authorList>
            <person name="Rising A."/>
            <person name="Reimegard J."/>
            <person name="Sonavane S."/>
            <person name="Akerstrom W."/>
            <person name="Nylinder S."/>
            <person name="Hedman E."/>
            <person name="Kallberg Y."/>
        </authorList>
    </citation>
    <scope>NUCLEOTIDE SEQUENCE [LARGE SCALE GENOMIC DNA]</scope>
</reference>
<dbReference type="SUPFAM" id="SSF158997">
    <property type="entry name" value="Trm112p-like"/>
    <property type="match status" value="1"/>
</dbReference>
<keyword evidence="4" id="KW-1185">Reference proteome</keyword>
<name>A0AAV2B953_9ARAC</name>
<dbReference type="EMBL" id="CAXIEN010000305">
    <property type="protein sequence ID" value="CAL1292415.1"/>
    <property type="molecule type" value="Genomic_DNA"/>
</dbReference>
<dbReference type="Proteomes" id="UP001497382">
    <property type="component" value="Unassembled WGS sequence"/>
</dbReference>
<dbReference type="PANTHER" id="PTHR33505:SF4">
    <property type="entry name" value="PROTEIN PREY, MITOCHONDRIAL"/>
    <property type="match status" value="1"/>
</dbReference>
<protein>
    <recommendedName>
        <fullName evidence="2">Protein preY, mitochondrial</fullName>
    </recommendedName>
</protein>
<comment type="similarity">
    <text evidence="1">Belongs to the PREY family.</text>
</comment>
<dbReference type="PANTHER" id="PTHR33505">
    <property type="entry name" value="ZGC:162634"/>
    <property type="match status" value="1"/>
</dbReference>
<dbReference type="InterPro" id="IPR005651">
    <property type="entry name" value="Trm112-like"/>
</dbReference>
<proteinExistence type="inferred from homology"/>
<gene>
    <name evidence="3" type="ORF">LARSCL_LOCUS17643</name>
</gene>
<sequence length="93" mass="10649">MLGPLFYRRSRILLQNVVHRKFSNEASITSEKSNILNSEKLDDRVLNLIVCPLTKRKLRYDSERQLLINDEIGIGFKIVDGIPNLVPTDAVKV</sequence>
<evidence type="ECO:0000256" key="1">
    <source>
        <dbReference type="ARBA" id="ARBA00038479"/>
    </source>
</evidence>
<comment type="caution">
    <text evidence="3">The sequence shown here is derived from an EMBL/GenBank/DDBJ whole genome shotgun (WGS) entry which is preliminary data.</text>
</comment>
<organism evidence="3 4">
    <name type="scientific">Larinioides sclopetarius</name>
    <dbReference type="NCBI Taxonomy" id="280406"/>
    <lineage>
        <taxon>Eukaryota</taxon>
        <taxon>Metazoa</taxon>
        <taxon>Ecdysozoa</taxon>
        <taxon>Arthropoda</taxon>
        <taxon>Chelicerata</taxon>
        <taxon>Arachnida</taxon>
        <taxon>Araneae</taxon>
        <taxon>Araneomorphae</taxon>
        <taxon>Entelegynae</taxon>
        <taxon>Araneoidea</taxon>
        <taxon>Araneidae</taxon>
        <taxon>Larinioides</taxon>
    </lineage>
</organism>